<dbReference type="SUPFAM" id="SSF46894">
    <property type="entry name" value="C-terminal effector domain of the bipartite response regulators"/>
    <property type="match status" value="1"/>
</dbReference>
<dbReference type="PANTHER" id="PTHR44688">
    <property type="entry name" value="DNA-BINDING TRANSCRIPTIONAL ACTIVATOR DEVR_DOSR"/>
    <property type="match status" value="1"/>
</dbReference>
<keyword evidence="7" id="KW-1185">Reference proteome</keyword>
<dbReference type="InParanoid" id="K0YL26"/>
<dbReference type="PATRIC" id="fig|742818.3.peg.1548"/>
<dbReference type="SMART" id="SM00421">
    <property type="entry name" value="HTH_LUXR"/>
    <property type="match status" value="1"/>
</dbReference>
<keyword evidence="4" id="KW-0472">Membrane</keyword>
<protein>
    <recommendedName>
        <fullName evidence="5">HTH luxR-type domain-containing protein</fullName>
    </recommendedName>
</protein>
<reference evidence="6 7" key="1">
    <citation type="submission" date="2012-08" db="EMBL/GenBank/DDBJ databases">
        <title>The Genome Sequence of Slackia piriformis YIT 12062.</title>
        <authorList>
            <consortium name="The Broad Institute Genome Sequencing Platform"/>
            <person name="Earl A."/>
            <person name="Ward D."/>
            <person name="Feldgarden M."/>
            <person name="Gevers D."/>
            <person name="Morotomi M."/>
            <person name="Walker B."/>
            <person name="Young S.K."/>
            <person name="Zeng Q."/>
            <person name="Gargeya S."/>
            <person name="Fitzgerald M."/>
            <person name="Haas B."/>
            <person name="Abouelleil A."/>
            <person name="Alvarado L."/>
            <person name="Arachchi H.M."/>
            <person name="Berlin A.M."/>
            <person name="Chapman S.B."/>
            <person name="Goldberg J."/>
            <person name="Griggs A."/>
            <person name="Gujja S."/>
            <person name="Hansen M."/>
            <person name="Howarth C."/>
            <person name="Imamovic A."/>
            <person name="Larimer J."/>
            <person name="McCowen C."/>
            <person name="Montmayeur A."/>
            <person name="Murphy C."/>
            <person name="Neiman D."/>
            <person name="Pearson M."/>
            <person name="Priest M."/>
            <person name="Roberts A."/>
            <person name="Saif S."/>
            <person name="Shea T."/>
            <person name="Sisk P."/>
            <person name="Sykes S."/>
            <person name="Wortman J."/>
            <person name="Nusbaum C."/>
            <person name="Birren B."/>
        </authorList>
    </citation>
    <scope>NUCLEOTIDE SEQUENCE [LARGE SCALE GENOMIC DNA]</scope>
    <source>
        <strain evidence="6 7">YIT 12062</strain>
    </source>
</reference>
<evidence type="ECO:0000313" key="7">
    <source>
        <dbReference type="Proteomes" id="UP000006069"/>
    </source>
</evidence>
<dbReference type="InterPro" id="IPR000792">
    <property type="entry name" value="Tscrpt_reg_LuxR_C"/>
</dbReference>
<dbReference type="GO" id="GO:0006355">
    <property type="term" value="P:regulation of DNA-templated transcription"/>
    <property type="evidence" value="ECO:0007669"/>
    <property type="project" value="InterPro"/>
</dbReference>
<evidence type="ECO:0000256" key="3">
    <source>
        <dbReference type="ARBA" id="ARBA00023163"/>
    </source>
</evidence>
<dbReference type="Proteomes" id="UP000006069">
    <property type="component" value="Unassembled WGS sequence"/>
</dbReference>
<keyword evidence="4" id="KW-0812">Transmembrane</keyword>
<feature type="transmembrane region" description="Helical" evidence="4">
    <location>
        <begin position="69"/>
        <end position="85"/>
    </location>
</feature>
<dbReference type="EMBL" id="ADMD01000007">
    <property type="protein sequence ID" value="EJZ83943.1"/>
    <property type="molecule type" value="Genomic_DNA"/>
</dbReference>
<evidence type="ECO:0000256" key="1">
    <source>
        <dbReference type="ARBA" id="ARBA00023015"/>
    </source>
</evidence>
<sequence>MLIIAGYTAFDLFTWVAFSHIARTQSKNMLRTNAVIRLFASLCAAFGCGIALALSMMQESQGQLASQETTFVGYLVVIATVLLISSDESRVLLRNAQPPLPISVPSPEKTIEERLAQWGDEMRFTAREKEIAVLLAQGRTQPRIADMLGISENTVGTHVRHIYQKTEVHDRQQFIDLAFSVTSPESHEEKKRLTSSELEE</sequence>
<dbReference type="PRINTS" id="PR00038">
    <property type="entry name" value="HTHLUXR"/>
</dbReference>
<comment type="caution">
    <text evidence="6">The sequence shown here is derived from an EMBL/GenBank/DDBJ whole genome shotgun (WGS) entry which is preliminary data.</text>
</comment>
<accession>K0YL26</accession>
<dbReference type="HOGENOM" id="CLU_1365434_0_0_11"/>
<dbReference type="OrthoDB" id="3172434at2"/>
<dbReference type="PROSITE" id="PS50043">
    <property type="entry name" value="HTH_LUXR_2"/>
    <property type="match status" value="1"/>
</dbReference>
<dbReference type="eggNOG" id="COG2771">
    <property type="taxonomic scope" value="Bacteria"/>
</dbReference>
<dbReference type="PANTHER" id="PTHR44688:SF16">
    <property type="entry name" value="DNA-BINDING TRANSCRIPTIONAL ACTIVATOR DEVR_DOSR"/>
    <property type="match status" value="1"/>
</dbReference>
<dbReference type="Gene3D" id="1.10.10.10">
    <property type="entry name" value="Winged helix-like DNA-binding domain superfamily/Winged helix DNA-binding domain"/>
    <property type="match status" value="1"/>
</dbReference>
<feature type="transmembrane region" description="Helical" evidence="4">
    <location>
        <begin position="34"/>
        <end position="57"/>
    </location>
</feature>
<evidence type="ECO:0000259" key="5">
    <source>
        <dbReference type="PROSITE" id="PS50043"/>
    </source>
</evidence>
<dbReference type="Pfam" id="PF00196">
    <property type="entry name" value="GerE"/>
    <property type="match status" value="1"/>
</dbReference>
<name>K0YL26_9ACTN</name>
<evidence type="ECO:0000256" key="4">
    <source>
        <dbReference type="SAM" id="Phobius"/>
    </source>
</evidence>
<evidence type="ECO:0000313" key="6">
    <source>
        <dbReference type="EMBL" id="EJZ83943.1"/>
    </source>
</evidence>
<feature type="domain" description="HTH luxR-type" evidence="5">
    <location>
        <begin position="117"/>
        <end position="182"/>
    </location>
</feature>
<feature type="transmembrane region" description="Helical" evidence="4">
    <location>
        <begin position="6"/>
        <end position="22"/>
    </location>
</feature>
<evidence type="ECO:0000256" key="2">
    <source>
        <dbReference type="ARBA" id="ARBA00023125"/>
    </source>
</evidence>
<dbReference type="AlphaFoldDB" id="K0YL26"/>
<dbReference type="RefSeq" id="WP_009139662.1">
    <property type="nucleotide sequence ID" value="NZ_JH815198.1"/>
</dbReference>
<organism evidence="6 7">
    <name type="scientific">Slackia piriformis YIT 12062</name>
    <dbReference type="NCBI Taxonomy" id="742818"/>
    <lineage>
        <taxon>Bacteria</taxon>
        <taxon>Bacillati</taxon>
        <taxon>Actinomycetota</taxon>
        <taxon>Coriobacteriia</taxon>
        <taxon>Eggerthellales</taxon>
        <taxon>Eggerthellaceae</taxon>
        <taxon>Slackia</taxon>
    </lineage>
</organism>
<dbReference type="InterPro" id="IPR036388">
    <property type="entry name" value="WH-like_DNA-bd_sf"/>
</dbReference>
<dbReference type="CDD" id="cd06170">
    <property type="entry name" value="LuxR_C_like"/>
    <property type="match status" value="1"/>
</dbReference>
<keyword evidence="1" id="KW-0805">Transcription regulation</keyword>
<keyword evidence="2" id="KW-0238">DNA-binding</keyword>
<keyword evidence="3" id="KW-0804">Transcription</keyword>
<dbReference type="InterPro" id="IPR016032">
    <property type="entry name" value="Sig_transdc_resp-reg_C-effctor"/>
</dbReference>
<gene>
    <name evidence="6" type="ORF">HMPREF9451_01468</name>
</gene>
<dbReference type="GO" id="GO:0003677">
    <property type="term" value="F:DNA binding"/>
    <property type="evidence" value="ECO:0007669"/>
    <property type="project" value="UniProtKB-KW"/>
</dbReference>
<keyword evidence="4" id="KW-1133">Transmembrane helix</keyword>
<proteinExistence type="predicted"/>